<evidence type="ECO:0000313" key="2">
    <source>
        <dbReference type="Proteomes" id="UP001285263"/>
    </source>
</evidence>
<accession>A0ABU5DQP3</accession>
<organism evidence="1 2">
    <name type="scientific">Roseateles agri</name>
    <dbReference type="NCBI Taxonomy" id="3098619"/>
    <lineage>
        <taxon>Bacteria</taxon>
        <taxon>Pseudomonadati</taxon>
        <taxon>Pseudomonadota</taxon>
        <taxon>Betaproteobacteria</taxon>
        <taxon>Burkholderiales</taxon>
        <taxon>Sphaerotilaceae</taxon>
        <taxon>Roseateles</taxon>
    </lineage>
</organism>
<comment type="caution">
    <text evidence="1">The sequence shown here is derived from an EMBL/GenBank/DDBJ whole genome shotgun (WGS) entry which is preliminary data.</text>
</comment>
<proteinExistence type="predicted"/>
<sequence>MFGYSEKSFGFLTEDQLCRVVLASLIKICESRSMEGVEKISKYFALPSNSVEIDADSEHRRIATEKEGRLNLADSIYLSYCFCVHASQSERFGQKKAARSFLIDAFFHLGEAQSNALNEPKIENLLEAIKGKARSNNASSSVNVSAAGWKKVREEALRLVRERAESGARWSDPTAAARAIADGVEKFMETLPGKRFQSEKSRETAIAGWIREMPGIEEFLVK</sequence>
<dbReference type="RefSeq" id="WP_320426610.1">
    <property type="nucleotide sequence ID" value="NZ_JAXCLA010000011.1"/>
</dbReference>
<keyword evidence="2" id="KW-1185">Reference proteome</keyword>
<dbReference type="Proteomes" id="UP001285263">
    <property type="component" value="Unassembled WGS sequence"/>
</dbReference>
<gene>
    <name evidence="1" type="ORF">SNE35_29360</name>
</gene>
<dbReference type="EMBL" id="JAXCLA010000011">
    <property type="protein sequence ID" value="MDY0748642.1"/>
    <property type="molecule type" value="Genomic_DNA"/>
</dbReference>
<evidence type="ECO:0000313" key="1">
    <source>
        <dbReference type="EMBL" id="MDY0748642.1"/>
    </source>
</evidence>
<protein>
    <submittedName>
        <fullName evidence="1">Uncharacterized protein</fullName>
    </submittedName>
</protein>
<name>A0ABU5DQP3_9BURK</name>
<reference evidence="1 2" key="1">
    <citation type="submission" date="2023-11" db="EMBL/GenBank/DDBJ databases">
        <title>Paucibacter sp. nov., isolated from fresh soil in Korea.</title>
        <authorList>
            <person name="Le N.T.T."/>
        </authorList>
    </citation>
    <scope>NUCLEOTIDE SEQUENCE [LARGE SCALE GENOMIC DNA]</scope>
    <source>
        <strain evidence="1 2">R3-3</strain>
    </source>
</reference>